<reference evidence="1 2" key="1">
    <citation type="journal article" date="2022" name="Hortic Res">
        <title>A haplotype resolved chromosomal level avocado genome allows analysis of novel avocado genes.</title>
        <authorList>
            <person name="Nath O."/>
            <person name="Fletcher S.J."/>
            <person name="Hayward A."/>
            <person name="Shaw L.M."/>
            <person name="Masouleh A.K."/>
            <person name="Furtado A."/>
            <person name="Henry R.J."/>
            <person name="Mitter N."/>
        </authorList>
    </citation>
    <scope>NUCLEOTIDE SEQUENCE [LARGE SCALE GENOMIC DNA]</scope>
    <source>
        <strain evidence="2">cv. Hass</strain>
    </source>
</reference>
<evidence type="ECO:0000313" key="1">
    <source>
        <dbReference type="EMBL" id="KAJ8644717.1"/>
    </source>
</evidence>
<name>A0ACC2MHS9_PERAE</name>
<sequence length="107" mass="11366">MSLTNISALQALDLSNNRLTGEVPANGSFVPPPPVSTQDKLNLGMYDLDSAQLLAQGSAADIIKIAMINVHSVIVNGHGAQDLNAAWLTELSVLQGHCRILLQVCYV</sequence>
<dbReference type="EMBL" id="CM056810">
    <property type="protein sequence ID" value="KAJ8644717.1"/>
    <property type="molecule type" value="Genomic_DNA"/>
</dbReference>
<dbReference type="Proteomes" id="UP001234297">
    <property type="component" value="Chromosome 2"/>
</dbReference>
<organism evidence="1 2">
    <name type="scientific">Persea americana</name>
    <name type="common">Avocado</name>
    <dbReference type="NCBI Taxonomy" id="3435"/>
    <lineage>
        <taxon>Eukaryota</taxon>
        <taxon>Viridiplantae</taxon>
        <taxon>Streptophyta</taxon>
        <taxon>Embryophyta</taxon>
        <taxon>Tracheophyta</taxon>
        <taxon>Spermatophyta</taxon>
        <taxon>Magnoliopsida</taxon>
        <taxon>Magnoliidae</taxon>
        <taxon>Laurales</taxon>
        <taxon>Lauraceae</taxon>
        <taxon>Persea</taxon>
    </lineage>
</organism>
<protein>
    <submittedName>
        <fullName evidence="1">Uncharacterized protein</fullName>
    </submittedName>
</protein>
<evidence type="ECO:0000313" key="2">
    <source>
        <dbReference type="Proteomes" id="UP001234297"/>
    </source>
</evidence>
<gene>
    <name evidence="1" type="ORF">MRB53_006465</name>
</gene>
<proteinExistence type="predicted"/>
<comment type="caution">
    <text evidence="1">The sequence shown here is derived from an EMBL/GenBank/DDBJ whole genome shotgun (WGS) entry which is preliminary data.</text>
</comment>
<keyword evidence="2" id="KW-1185">Reference proteome</keyword>
<accession>A0ACC2MHS9</accession>